<sequence>MFPEPANCPLCGSAAERIRSSQLRGFRYSCPSCGSFGIESAALVGLVAPASTRQDLARFRAYGHLPLIQRDKQGVRVGPGRV</sequence>
<accession>A0A2P1DUX9</accession>
<protein>
    <submittedName>
        <fullName evidence="1">Uncharacterized protein</fullName>
    </submittedName>
</protein>
<dbReference type="Proteomes" id="UP000189627">
    <property type="component" value="Chromosome 1"/>
</dbReference>
<reference evidence="2" key="1">
    <citation type="submission" date="2017-02" db="EMBL/GenBank/DDBJ databases">
        <title>Complete genome sequence of Cupriavidus necator strain NH9, a 3-chlorobenzoate degrader.</title>
        <authorList>
            <person name="Moriuchi R."/>
            <person name="Dohra H."/>
            <person name="Ogawa N."/>
        </authorList>
    </citation>
    <scope>NUCLEOTIDE SEQUENCE [LARGE SCALE GENOMIC DNA]</scope>
    <source>
        <strain evidence="2">NH9</strain>
    </source>
</reference>
<organism evidence="1 2">
    <name type="scientific">Cupriavidus necator</name>
    <name type="common">Alcaligenes eutrophus</name>
    <name type="synonym">Ralstonia eutropha</name>
    <dbReference type="NCBI Taxonomy" id="106590"/>
    <lineage>
        <taxon>Bacteria</taxon>
        <taxon>Pseudomonadati</taxon>
        <taxon>Pseudomonadota</taxon>
        <taxon>Betaproteobacteria</taxon>
        <taxon>Burkholderiales</taxon>
        <taxon>Burkholderiaceae</taxon>
        <taxon>Cupriavidus</taxon>
    </lineage>
</organism>
<dbReference type="AlphaFoldDB" id="A0A2P1DUX9"/>
<evidence type="ECO:0000313" key="1">
    <source>
        <dbReference type="EMBL" id="AVK72184.1"/>
    </source>
</evidence>
<gene>
    <name evidence="1" type="ORF">BJN34_0045</name>
</gene>
<name>A0A2P1DUX9_CUPNE</name>
<dbReference type="KEGG" id="cuh:BJN34_0045"/>
<dbReference type="OrthoDB" id="8966993at2"/>
<dbReference type="EMBL" id="CP017757">
    <property type="protein sequence ID" value="AVK72184.1"/>
    <property type="molecule type" value="Genomic_DNA"/>
</dbReference>
<proteinExistence type="predicted"/>
<evidence type="ECO:0000313" key="2">
    <source>
        <dbReference type="Proteomes" id="UP000189627"/>
    </source>
</evidence>